<dbReference type="EMBL" id="NHOQ01000823">
    <property type="protein sequence ID" value="PWA28516.1"/>
    <property type="molecule type" value="Genomic_DNA"/>
</dbReference>
<keyword evidence="3" id="KW-1185">Reference proteome</keyword>
<feature type="region of interest" description="Disordered" evidence="1">
    <location>
        <begin position="210"/>
        <end position="243"/>
    </location>
</feature>
<dbReference type="Proteomes" id="UP000250572">
    <property type="component" value="Unassembled WGS sequence"/>
</dbReference>
<organism evidence="2 3">
    <name type="scientific">Gambusia affinis</name>
    <name type="common">Western mosquitofish</name>
    <name type="synonym">Heterandria affinis</name>
    <dbReference type="NCBI Taxonomy" id="33528"/>
    <lineage>
        <taxon>Eukaryota</taxon>
        <taxon>Metazoa</taxon>
        <taxon>Chordata</taxon>
        <taxon>Craniata</taxon>
        <taxon>Vertebrata</taxon>
        <taxon>Euteleostomi</taxon>
        <taxon>Actinopterygii</taxon>
        <taxon>Neopterygii</taxon>
        <taxon>Teleostei</taxon>
        <taxon>Neoteleostei</taxon>
        <taxon>Acanthomorphata</taxon>
        <taxon>Ovalentaria</taxon>
        <taxon>Atherinomorphae</taxon>
        <taxon>Cyprinodontiformes</taxon>
        <taxon>Poeciliidae</taxon>
        <taxon>Poeciliinae</taxon>
        <taxon>Gambusia</taxon>
    </lineage>
</organism>
<name>A0A315VYS8_GAMAF</name>
<evidence type="ECO:0000313" key="3">
    <source>
        <dbReference type="Proteomes" id="UP000250572"/>
    </source>
</evidence>
<feature type="region of interest" description="Disordered" evidence="1">
    <location>
        <begin position="274"/>
        <end position="312"/>
    </location>
</feature>
<evidence type="ECO:0000256" key="1">
    <source>
        <dbReference type="SAM" id="MobiDB-lite"/>
    </source>
</evidence>
<reference evidence="2 3" key="1">
    <citation type="journal article" date="2018" name="G3 (Bethesda)">
        <title>A High-Quality Reference Genome for the Invasive Mosquitofish Gambusia affinis Using a Chicago Library.</title>
        <authorList>
            <person name="Hoffberg S.L."/>
            <person name="Troendle N.J."/>
            <person name="Glenn T.C."/>
            <person name="Mahmud O."/>
            <person name="Louha S."/>
            <person name="Chalopin D."/>
            <person name="Bennetzen J.L."/>
            <person name="Mauricio R."/>
        </authorList>
    </citation>
    <scope>NUCLEOTIDE SEQUENCE [LARGE SCALE GENOMIC DNA]</scope>
    <source>
        <strain evidence="2">NE01/NJP1002.9</strain>
        <tissue evidence="2">Muscle</tissue>
    </source>
</reference>
<dbReference type="STRING" id="33528.ENSGAFP00000022277"/>
<gene>
    <name evidence="2" type="ORF">CCH79_00017980</name>
</gene>
<dbReference type="AlphaFoldDB" id="A0A315VYS8"/>
<comment type="caution">
    <text evidence="2">The sequence shown here is derived from an EMBL/GenBank/DDBJ whole genome shotgun (WGS) entry which is preliminary data.</text>
</comment>
<evidence type="ECO:0000313" key="2">
    <source>
        <dbReference type="EMBL" id="PWA28516.1"/>
    </source>
</evidence>
<accession>A0A315VYS8</accession>
<protein>
    <submittedName>
        <fullName evidence="2">Uncharacterized protein</fullName>
    </submittedName>
</protein>
<feature type="compositionally biased region" description="Low complexity" evidence="1">
    <location>
        <begin position="214"/>
        <end position="223"/>
    </location>
</feature>
<sequence length="312" mass="33875">MGFLRRVSVLSLRDRVRSSVIREGLRVEPLLLHIKRSQLIWLGHLLRIRPGRLPGKVFVKSGKQSESVMMIQSHSRGRAVIQVIFTFSRSSEFSVSAIQAAHTTGRKDKKVLFGHGPADPTGPSVCSQVGGPGVEPATSALRTKASKHATPAPAPSPIVQASASMSETPIRSTFPDFRPPNLDKFSVAHFIHQWAPESALGMGQCVRTWQMPPNRSSSRSNNSMVAGEAASEGKPRLPSPQPLLLAPLEESQGVPRPAERHSPSSVSCVCAHTIQEDGKTQSQKRQVKRQLERLNLNKASGPDGISPRVPKA</sequence>
<feature type="region of interest" description="Disordered" evidence="1">
    <location>
        <begin position="114"/>
        <end position="137"/>
    </location>
</feature>
<proteinExistence type="predicted"/>